<reference evidence="1 2" key="1">
    <citation type="submission" date="2023-07" db="EMBL/GenBank/DDBJ databases">
        <title>Sorghum-associated microbial communities from plants grown in Nebraska, USA.</title>
        <authorList>
            <person name="Schachtman D."/>
        </authorList>
    </citation>
    <scope>NUCLEOTIDE SEQUENCE [LARGE SCALE GENOMIC DNA]</scope>
    <source>
        <strain evidence="1 2">4256</strain>
    </source>
</reference>
<sequence>MSIAGQRAAVESALLHLMVLALRHDALSRQAQPGTPRQAALVARLRERIDQRFRLREPVSAHARALGVSLTALRQACARVANS</sequence>
<gene>
    <name evidence="1" type="ORF">J2W40_001064</name>
</gene>
<dbReference type="EMBL" id="JAVDWV010000004">
    <property type="protein sequence ID" value="MDR7154252.1"/>
    <property type="molecule type" value="Genomic_DNA"/>
</dbReference>
<dbReference type="Proteomes" id="UP001267638">
    <property type="component" value="Unassembled WGS sequence"/>
</dbReference>
<proteinExistence type="predicted"/>
<protein>
    <recommendedName>
        <fullName evidence="3">HTH araC/xylS-type domain-containing protein</fullName>
    </recommendedName>
</protein>
<accession>A0ABU1WZ64</accession>
<comment type="caution">
    <text evidence="1">The sequence shown here is derived from an EMBL/GenBank/DDBJ whole genome shotgun (WGS) entry which is preliminary data.</text>
</comment>
<evidence type="ECO:0008006" key="3">
    <source>
        <dbReference type="Google" id="ProtNLM"/>
    </source>
</evidence>
<organism evidence="1 2">
    <name type="scientific">Sphingobium xenophagum</name>
    <dbReference type="NCBI Taxonomy" id="121428"/>
    <lineage>
        <taxon>Bacteria</taxon>
        <taxon>Pseudomonadati</taxon>
        <taxon>Pseudomonadota</taxon>
        <taxon>Alphaproteobacteria</taxon>
        <taxon>Sphingomonadales</taxon>
        <taxon>Sphingomonadaceae</taxon>
        <taxon>Sphingobium</taxon>
    </lineage>
</organism>
<evidence type="ECO:0000313" key="1">
    <source>
        <dbReference type="EMBL" id="MDR7154252.1"/>
    </source>
</evidence>
<name>A0ABU1WZ64_SPHXE</name>
<evidence type="ECO:0000313" key="2">
    <source>
        <dbReference type="Proteomes" id="UP001267638"/>
    </source>
</evidence>
<keyword evidence="2" id="KW-1185">Reference proteome</keyword>